<sequence length="74" mass="8621">MRLVLYIHEMQSGRTEPLSELVDIVETPDARKAWNWITHQARQRKNEDTVRAVVVCENTAIHRTITLWDHAQAA</sequence>
<dbReference type="RefSeq" id="WP_152716782.1">
    <property type="nucleotide sequence ID" value="NZ_VOSJ01000307.1"/>
</dbReference>
<keyword evidence="2" id="KW-1185">Reference proteome</keyword>
<evidence type="ECO:0000313" key="1">
    <source>
        <dbReference type="EMBL" id="MPR29908.1"/>
    </source>
</evidence>
<gene>
    <name evidence="1" type="ORF">FS320_33800</name>
</gene>
<dbReference type="EMBL" id="VOSK01000283">
    <property type="protein sequence ID" value="MPR29908.1"/>
    <property type="molecule type" value="Genomic_DNA"/>
</dbReference>
<evidence type="ECO:0000313" key="2">
    <source>
        <dbReference type="Proteomes" id="UP000403266"/>
    </source>
</evidence>
<accession>A0A5N7MSR7</accession>
<reference evidence="1 2" key="1">
    <citation type="journal article" date="2019" name="Syst. Appl. Microbiol.">
        <title>Microvirga tunisiensis sp. nov., a root nodule symbiotic bacterium isolated from Lupinus micranthus and L. luteus grown in Northern Tunisia.</title>
        <authorList>
            <person name="Msaddak A."/>
            <person name="Rejili M."/>
            <person name="Duran D."/>
            <person name="Mars M."/>
            <person name="Palacios J.M."/>
            <person name="Ruiz-Argueso T."/>
            <person name="Rey L."/>
            <person name="Imperial J."/>
        </authorList>
    </citation>
    <scope>NUCLEOTIDE SEQUENCE [LARGE SCALE GENOMIC DNA]</scope>
    <source>
        <strain evidence="1 2">Lmie10</strain>
    </source>
</reference>
<dbReference type="AlphaFoldDB" id="A0A5N7MSR7"/>
<dbReference type="Proteomes" id="UP000403266">
    <property type="component" value="Unassembled WGS sequence"/>
</dbReference>
<organism evidence="1 2">
    <name type="scientific">Microvirga tunisiensis</name>
    <dbReference type="NCBI Taxonomy" id="2108360"/>
    <lineage>
        <taxon>Bacteria</taxon>
        <taxon>Pseudomonadati</taxon>
        <taxon>Pseudomonadota</taxon>
        <taxon>Alphaproteobacteria</taxon>
        <taxon>Hyphomicrobiales</taxon>
        <taxon>Methylobacteriaceae</taxon>
        <taxon>Microvirga</taxon>
    </lineage>
</organism>
<name>A0A5N7MSR7_9HYPH</name>
<comment type="caution">
    <text evidence="1">The sequence shown here is derived from an EMBL/GenBank/DDBJ whole genome shotgun (WGS) entry which is preliminary data.</text>
</comment>
<proteinExistence type="predicted"/>
<protein>
    <submittedName>
        <fullName evidence="1">Uncharacterized protein</fullName>
    </submittedName>
</protein>